<name>A0A6C0H844_9ZZZZ</name>
<proteinExistence type="predicted"/>
<keyword evidence="1" id="KW-0479">Metal-binding</keyword>
<dbReference type="Pfam" id="PF00383">
    <property type="entry name" value="dCMP_cyt_deam_1"/>
    <property type="match status" value="1"/>
</dbReference>
<reference evidence="4" key="1">
    <citation type="journal article" date="2020" name="Nature">
        <title>Giant virus diversity and host interactions through global metagenomics.</title>
        <authorList>
            <person name="Schulz F."/>
            <person name="Roux S."/>
            <person name="Paez-Espino D."/>
            <person name="Jungbluth S."/>
            <person name="Walsh D.A."/>
            <person name="Denef V.J."/>
            <person name="McMahon K.D."/>
            <person name="Konstantinidis K.T."/>
            <person name="Eloe-Fadrosh E.A."/>
            <person name="Kyrpides N.C."/>
            <person name="Woyke T."/>
        </authorList>
    </citation>
    <scope>NUCLEOTIDE SEQUENCE</scope>
    <source>
        <strain evidence="4">GVMAG-M-3300023179-82</strain>
    </source>
</reference>
<dbReference type="InterPro" id="IPR016192">
    <property type="entry name" value="APOBEC/CMP_deaminase_Zn-bd"/>
</dbReference>
<evidence type="ECO:0000256" key="1">
    <source>
        <dbReference type="ARBA" id="ARBA00022723"/>
    </source>
</evidence>
<sequence>MSLQTYKLLIDLQNKASESVLNHGVAAIICTGNKILDKPYCNTPDNKNGSSIHAEINVIIHNIDKIQNTKRTKNKIDIIVGRFTKELLSNARPCNNCLNYMKHVGIRRVYYTTPEGLICENIKNMLSIKICSPNLNKNYKKYNNNNNLLYNKLLEQQFNQPIYSYNLNLFIKYNLIKILPKYYYIITKKSIQIYDSNNILIIDSKIDI</sequence>
<protein>
    <recommendedName>
        <fullName evidence="3">CMP/dCMP-type deaminase domain-containing protein</fullName>
    </recommendedName>
</protein>
<dbReference type="Gene3D" id="3.40.140.10">
    <property type="entry name" value="Cytidine Deaminase, domain 2"/>
    <property type="match status" value="1"/>
</dbReference>
<dbReference type="AlphaFoldDB" id="A0A6C0H844"/>
<keyword evidence="2" id="KW-0862">Zinc</keyword>
<dbReference type="PROSITE" id="PS00903">
    <property type="entry name" value="CYT_DCMP_DEAMINASES_1"/>
    <property type="match status" value="1"/>
</dbReference>
<evidence type="ECO:0000313" key="4">
    <source>
        <dbReference type="EMBL" id="QHT76728.1"/>
    </source>
</evidence>
<dbReference type="GO" id="GO:0008270">
    <property type="term" value="F:zinc ion binding"/>
    <property type="evidence" value="ECO:0007669"/>
    <property type="project" value="InterPro"/>
</dbReference>
<dbReference type="EMBL" id="MN739900">
    <property type="protein sequence ID" value="QHT76728.1"/>
    <property type="molecule type" value="Genomic_DNA"/>
</dbReference>
<evidence type="ECO:0000259" key="3">
    <source>
        <dbReference type="Pfam" id="PF00383"/>
    </source>
</evidence>
<dbReference type="InterPro" id="IPR016193">
    <property type="entry name" value="Cytidine_deaminase-like"/>
</dbReference>
<dbReference type="SUPFAM" id="SSF53927">
    <property type="entry name" value="Cytidine deaminase-like"/>
    <property type="match status" value="1"/>
</dbReference>
<feature type="domain" description="CMP/dCMP-type deaminase" evidence="3">
    <location>
        <begin position="7"/>
        <end position="112"/>
    </location>
</feature>
<accession>A0A6C0H844</accession>
<organism evidence="4">
    <name type="scientific">viral metagenome</name>
    <dbReference type="NCBI Taxonomy" id="1070528"/>
    <lineage>
        <taxon>unclassified sequences</taxon>
        <taxon>metagenomes</taxon>
        <taxon>organismal metagenomes</taxon>
    </lineage>
</organism>
<evidence type="ECO:0000256" key="2">
    <source>
        <dbReference type="ARBA" id="ARBA00022833"/>
    </source>
</evidence>
<dbReference type="InterPro" id="IPR002125">
    <property type="entry name" value="CMP_dCMP_dom"/>
</dbReference>
<dbReference type="GO" id="GO:0016787">
    <property type="term" value="F:hydrolase activity"/>
    <property type="evidence" value="ECO:0007669"/>
    <property type="project" value="InterPro"/>
</dbReference>